<feature type="transmembrane region" description="Helical" evidence="1">
    <location>
        <begin position="21"/>
        <end position="40"/>
    </location>
</feature>
<dbReference type="Gene3D" id="3.30.450.40">
    <property type="match status" value="1"/>
</dbReference>
<dbReference type="InterPro" id="IPR003018">
    <property type="entry name" value="GAF"/>
</dbReference>
<feature type="transmembrane region" description="Helical" evidence="1">
    <location>
        <begin position="139"/>
        <end position="157"/>
    </location>
</feature>
<evidence type="ECO:0000259" key="2">
    <source>
        <dbReference type="Pfam" id="PF13185"/>
    </source>
</evidence>
<keyword evidence="4" id="KW-1185">Reference proteome</keyword>
<gene>
    <name evidence="3" type="ORF">EI427_10140</name>
</gene>
<accession>A0A3Q9FL26</accession>
<organism evidence="3 4">
    <name type="scientific">Flammeovirga pectinis</name>
    <dbReference type="NCBI Taxonomy" id="2494373"/>
    <lineage>
        <taxon>Bacteria</taxon>
        <taxon>Pseudomonadati</taxon>
        <taxon>Bacteroidota</taxon>
        <taxon>Cytophagia</taxon>
        <taxon>Cytophagales</taxon>
        <taxon>Flammeovirgaceae</taxon>
        <taxon>Flammeovirga</taxon>
    </lineage>
</organism>
<keyword evidence="1" id="KW-0812">Transmembrane</keyword>
<evidence type="ECO:0000313" key="4">
    <source>
        <dbReference type="Proteomes" id="UP000267268"/>
    </source>
</evidence>
<dbReference type="RefSeq" id="WP_126614226.1">
    <property type="nucleotide sequence ID" value="NZ_CP034562.1"/>
</dbReference>
<dbReference type="Pfam" id="PF13185">
    <property type="entry name" value="GAF_2"/>
    <property type="match status" value="1"/>
</dbReference>
<keyword evidence="1" id="KW-1133">Transmembrane helix</keyword>
<dbReference type="KEGG" id="fll:EI427_10140"/>
<proteinExistence type="predicted"/>
<dbReference type="EMBL" id="CP034562">
    <property type="protein sequence ID" value="AZQ62582.1"/>
    <property type="molecule type" value="Genomic_DNA"/>
</dbReference>
<dbReference type="Proteomes" id="UP000267268">
    <property type="component" value="Chromosome 1"/>
</dbReference>
<feature type="transmembrane region" description="Helical" evidence="1">
    <location>
        <begin position="90"/>
        <end position="110"/>
    </location>
</feature>
<keyword evidence="1" id="KW-0472">Membrane</keyword>
<dbReference type="OrthoDB" id="1123380at2"/>
<dbReference type="AlphaFoldDB" id="A0A3Q9FL26"/>
<name>A0A3Q9FL26_9BACT</name>
<feature type="transmembrane region" description="Helical" evidence="1">
    <location>
        <begin position="63"/>
        <end position="83"/>
    </location>
</feature>
<dbReference type="SUPFAM" id="SSF55781">
    <property type="entry name" value="GAF domain-like"/>
    <property type="match status" value="1"/>
</dbReference>
<evidence type="ECO:0000313" key="3">
    <source>
        <dbReference type="EMBL" id="AZQ62582.1"/>
    </source>
</evidence>
<evidence type="ECO:0000256" key="1">
    <source>
        <dbReference type="SAM" id="Phobius"/>
    </source>
</evidence>
<sequence length="345" mass="39436">MKTAQKRTNIRDKAIHTVYRKPAIIFAGLGIFVFTLILILENQYPNILSLVGILDTKEFNREAYIQTLQYIDLMFIIGMIYLFARNSKTFNLILGIVFLLLSLHAISEIYELPIKILNHLEISDDKIIVQVKEVSSTTFYTLGFTFAVLVFLLFRLISDLMQDPEDQIIYVPKYFSKDNQNLESELRDSFDERASLIKKNIQSAIINLGDEDKEQKLLNAICKEFQVSTGIYYKSINVDGKDMIQYSKGFSFYLPDSKMLMFEYGEGLPGQVAKTRSSIISNAIPENYIRVVSGLGDSSPKSLMISPILDTDQNLLGVVELSSFKTFTPEDREILDKVTVWFTEN</sequence>
<dbReference type="InterPro" id="IPR029016">
    <property type="entry name" value="GAF-like_dom_sf"/>
</dbReference>
<reference evidence="3 4" key="1">
    <citation type="submission" date="2018-12" db="EMBL/GenBank/DDBJ databases">
        <title>Flammeovirga pectinis sp. nov., isolated from the gut of the Korean scallop, Patinopecten yessoensis.</title>
        <authorList>
            <person name="Bae J.-W."/>
            <person name="Jeong Y.-S."/>
            <person name="Kang W."/>
        </authorList>
    </citation>
    <scope>NUCLEOTIDE SEQUENCE [LARGE SCALE GENOMIC DNA]</scope>
    <source>
        <strain evidence="3 4">L12M1</strain>
    </source>
</reference>
<protein>
    <submittedName>
        <fullName evidence="3">GAF domain-containing protein</fullName>
    </submittedName>
</protein>
<feature type="domain" description="GAF" evidence="2">
    <location>
        <begin position="216"/>
        <end position="336"/>
    </location>
</feature>